<proteinExistence type="predicted"/>
<protein>
    <submittedName>
        <fullName evidence="1">Uncharacterized protein</fullName>
    </submittedName>
</protein>
<dbReference type="EMBL" id="LR796361">
    <property type="protein sequence ID" value="CAB4139072.1"/>
    <property type="molecule type" value="Genomic_DNA"/>
</dbReference>
<sequence length="313" mass="34753">MVCYGIEVAEALQQHYCEWYKPSDPYCSIYQQPSCTDNVETRTGSCPLPHYSGGINQSRNYTCSTQSWSEWTTTSDNCTPDPPTCFETSEYRTLTCEAGYTGSILESRSSICSDPYSTPIFGTWTVVTNECAKSITNPTNVESPVSPISPLNPMSPLAQVTTAPLIQPEPVIAQELTALQTTVETPATSVATIQVKDTTTTSATEVKTSSATTTTSSAKVEIKTPDVPKGKELVPGFGLVMSLNLINQSYNMQQQQIEEIFKLEQEQEYGRTQEFTLTLFTETTIGDRFDSLNRNRWTSLLRNNPLQRLTEYD</sequence>
<reference evidence="1" key="1">
    <citation type="submission" date="2020-04" db="EMBL/GenBank/DDBJ databases">
        <authorList>
            <person name="Chiriac C."/>
            <person name="Salcher M."/>
            <person name="Ghai R."/>
            <person name="Kavagutti S V."/>
        </authorList>
    </citation>
    <scope>NUCLEOTIDE SEQUENCE</scope>
</reference>
<accession>A0A6J5LYV5</accession>
<gene>
    <name evidence="1" type="ORF">UFOVP342_9</name>
</gene>
<organism evidence="1">
    <name type="scientific">uncultured Caudovirales phage</name>
    <dbReference type="NCBI Taxonomy" id="2100421"/>
    <lineage>
        <taxon>Viruses</taxon>
        <taxon>Duplodnaviria</taxon>
        <taxon>Heunggongvirae</taxon>
        <taxon>Uroviricota</taxon>
        <taxon>Caudoviricetes</taxon>
        <taxon>Peduoviridae</taxon>
        <taxon>Maltschvirus</taxon>
        <taxon>Maltschvirus maltsch</taxon>
    </lineage>
</organism>
<name>A0A6J5LYV5_9CAUD</name>
<evidence type="ECO:0000313" key="1">
    <source>
        <dbReference type="EMBL" id="CAB4139072.1"/>
    </source>
</evidence>